<gene>
    <name evidence="1" type="ORF">DI551_03530</name>
</gene>
<comment type="caution">
    <text evidence="1">The sequence shown here is derived from an EMBL/GenBank/DDBJ whole genome shotgun (WGS) entry which is preliminary data.</text>
</comment>
<evidence type="ECO:0000313" key="1">
    <source>
        <dbReference type="EMBL" id="PZQ47377.1"/>
    </source>
</evidence>
<dbReference type="InterPro" id="IPR003774">
    <property type="entry name" value="AlgH-like"/>
</dbReference>
<accession>A0A2W5PRQ1</accession>
<evidence type="ECO:0000313" key="2">
    <source>
        <dbReference type="Proteomes" id="UP000249417"/>
    </source>
</evidence>
<protein>
    <submittedName>
        <fullName evidence="1">Uncharacterized protein</fullName>
    </submittedName>
</protein>
<organism evidence="1 2">
    <name type="scientific">Micavibrio aeruginosavorus</name>
    <dbReference type="NCBI Taxonomy" id="349221"/>
    <lineage>
        <taxon>Bacteria</taxon>
        <taxon>Pseudomonadati</taxon>
        <taxon>Bdellovibrionota</taxon>
        <taxon>Bdellovibrionia</taxon>
        <taxon>Bdellovibrionales</taxon>
        <taxon>Pseudobdellovibrionaceae</taxon>
        <taxon>Micavibrio</taxon>
    </lineage>
</organism>
<name>A0A2W5PRQ1_9BACT</name>
<dbReference type="EMBL" id="QFQB01000014">
    <property type="protein sequence ID" value="PZQ47377.1"/>
    <property type="molecule type" value="Genomic_DNA"/>
</dbReference>
<dbReference type="Proteomes" id="UP000249417">
    <property type="component" value="Unassembled WGS sequence"/>
</dbReference>
<reference evidence="1 2" key="1">
    <citation type="submission" date="2017-08" db="EMBL/GenBank/DDBJ databases">
        <title>Infants hospitalized years apart are colonized by the same room-sourced microbial strains.</title>
        <authorList>
            <person name="Brooks B."/>
            <person name="Olm M.R."/>
            <person name="Firek B.A."/>
            <person name="Baker R."/>
            <person name="Thomas B.C."/>
            <person name="Morowitz M.J."/>
            <person name="Banfield J.F."/>
        </authorList>
    </citation>
    <scope>NUCLEOTIDE SEQUENCE [LARGE SCALE GENOMIC DNA]</scope>
    <source>
        <strain evidence="1">S2_005_002_R2_29</strain>
    </source>
</reference>
<proteinExistence type="predicted"/>
<dbReference type="SUPFAM" id="SSF143456">
    <property type="entry name" value="VC0467-like"/>
    <property type="match status" value="1"/>
</dbReference>
<sequence length="220" mass="25345">MARHFRFRIACLHADAPDLYRRSGARCIRSTQDHDVEMTNTLKGHFLVPTTNNPDTGLWFIFHHEAEGLLAIDLTKPHPDIPYRHFESVLEGEDNKPRSERIVLLGGPMQPDTSMIVLHNDLHAVGDNHVINDDFRFLSYRFVLLPGHPPQITKADDTPTRINMQGGGDFLITMGFRLFDMDALEKELQDWQWTILPATPDIVFFTPHKERLEKARRSIN</sequence>
<dbReference type="AlphaFoldDB" id="A0A2W5PRQ1"/>
<dbReference type="Pfam" id="PF02622">
    <property type="entry name" value="DUF179"/>
    <property type="match status" value="1"/>
</dbReference>
<dbReference type="Gene3D" id="3.40.1740.10">
    <property type="entry name" value="VC0467-like"/>
    <property type="match status" value="1"/>
</dbReference>